<name>A0A8S3G6S6_9BILA</name>
<dbReference type="InterPro" id="IPR048628">
    <property type="entry name" value="Sec3_C"/>
</dbReference>
<comment type="caution">
    <text evidence="2">The sequence shown here is derived from an EMBL/GenBank/DDBJ whole genome shotgun (WGS) entry which is preliminary data.</text>
</comment>
<protein>
    <recommendedName>
        <fullName evidence="1">Exocyst complex component Sec3 C-terminal domain-containing protein</fullName>
    </recommendedName>
</protein>
<organism evidence="2 3">
    <name type="scientific">Rotaria magnacalcarata</name>
    <dbReference type="NCBI Taxonomy" id="392030"/>
    <lineage>
        <taxon>Eukaryota</taxon>
        <taxon>Metazoa</taxon>
        <taxon>Spiralia</taxon>
        <taxon>Gnathifera</taxon>
        <taxon>Rotifera</taxon>
        <taxon>Eurotatoria</taxon>
        <taxon>Bdelloidea</taxon>
        <taxon>Philodinida</taxon>
        <taxon>Philodinidae</taxon>
        <taxon>Rotaria</taxon>
    </lineage>
</organism>
<dbReference type="AlphaFoldDB" id="A0A8S3G6S6"/>
<reference evidence="2" key="1">
    <citation type="submission" date="2021-02" db="EMBL/GenBank/DDBJ databases">
        <authorList>
            <person name="Nowell W R."/>
        </authorList>
    </citation>
    <scope>NUCLEOTIDE SEQUENCE</scope>
</reference>
<evidence type="ECO:0000313" key="2">
    <source>
        <dbReference type="EMBL" id="CAF5154917.1"/>
    </source>
</evidence>
<evidence type="ECO:0000259" key="1">
    <source>
        <dbReference type="Pfam" id="PF20654"/>
    </source>
</evidence>
<sequence>MVVQNFGAFLNKLFASNLILLKRDVDSYISETCKRIREYRPVKNRRIGILPYVNYFSEFSEEAEVIFDKSARAVDLHRVYKNLVTAIFQGIEECASAMIHDAKTPDSMVRLGKKFDLYDSETSNKQRNSKLRRGIYLISARTINNRS</sequence>
<dbReference type="GO" id="GO:0006887">
    <property type="term" value="P:exocytosis"/>
    <property type="evidence" value="ECO:0007669"/>
    <property type="project" value="TreeGrafter"/>
</dbReference>
<dbReference type="PANTHER" id="PTHR16092:SF14">
    <property type="entry name" value="EXOCYST COMPLEX COMPONENT 1 ISOFORM X1"/>
    <property type="match status" value="1"/>
</dbReference>
<dbReference type="GO" id="GO:0005546">
    <property type="term" value="F:phosphatidylinositol-4,5-bisphosphate binding"/>
    <property type="evidence" value="ECO:0007669"/>
    <property type="project" value="TreeGrafter"/>
</dbReference>
<feature type="domain" description="Exocyst complex component Sec3 C-terminal" evidence="1">
    <location>
        <begin position="8"/>
        <end position="102"/>
    </location>
</feature>
<dbReference type="Pfam" id="PF20654">
    <property type="entry name" value="Sec3_C-term"/>
    <property type="match status" value="1"/>
</dbReference>
<dbReference type="EMBL" id="CAJOBH010260632">
    <property type="protein sequence ID" value="CAF5154917.1"/>
    <property type="molecule type" value="Genomic_DNA"/>
</dbReference>
<proteinExistence type="predicted"/>
<accession>A0A8S3G6S6</accession>
<dbReference type="GO" id="GO:0000145">
    <property type="term" value="C:exocyst"/>
    <property type="evidence" value="ECO:0007669"/>
    <property type="project" value="TreeGrafter"/>
</dbReference>
<dbReference type="GO" id="GO:0006893">
    <property type="term" value="P:Golgi to plasma membrane transport"/>
    <property type="evidence" value="ECO:0007669"/>
    <property type="project" value="TreeGrafter"/>
</dbReference>
<dbReference type="PANTHER" id="PTHR16092">
    <property type="entry name" value="SEC3/SYNTAXIN-RELATED"/>
    <property type="match status" value="1"/>
</dbReference>
<dbReference type="Proteomes" id="UP000681967">
    <property type="component" value="Unassembled WGS sequence"/>
</dbReference>
<dbReference type="GO" id="GO:0005886">
    <property type="term" value="C:plasma membrane"/>
    <property type="evidence" value="ECO:0007669"/>
    <property type="project" value="TreeGrafter"/>
</dbReference>
<evidence type="ECO:0000313" key="3">
    <source>
        <dbReference type="Proteomes" id="UP000681967"/>
    </source>
</evidence>
<gene>
    <name evidence="2" type="ORF">BYL167_LOCUS73169</name>
</gene>